<dbReference type="EMBL" id="JANPWZ010000507">
    <property type="protein sequence ID" value="KAJ3575956.1"/>
    <property type="molecule type" value="Genomic_DNA"/>
</dbReference>
<evidence type="ECO:0000256" key="1">
    <source>
        <dbReference type="SAM" id="MobiDB-lite"/>
    </source>
</evidence>
<name>A0A9W8NGH5_9PEZI</name>
<dbReference type="Proteomes" id="UP001148614">
    <property type="component" value="Unassembled WGS sequence"/>
</dbReference>
<sequence>MVRLRRVPPRARIASAPPGPRDDVRVQEVQEVLPQGRAGVRGGRRVLPALRQPLRHRGRHTQALAACRGRGREGGQSHAEGRTCQEYAAEDDIRYTD</sequence>
<proteinExistence type="predicted"/>
<feature type="compositionally biased region" description="Basic and acidic residues" evidence="1">
    <location>
        <begin position="70"/>
        <end position="83"/>
    </location>
</feature>
<dbReference type="AlphaFoldDB" id="A0A9W8NGH5"/>
<evidence type="ECO:0000313" key="2">
    <source>
        <dbReference type="EMBL" id="KAJ3575956.1"/>
    </source>
</evidence>
<accession>A0A9W8NGH5</accession>
<feature type="region of interest" description="Disordered" evidence="1">
    <location>
        <begin position="65"/>
        <end position="84"/>
    </location>
</feature>
<keyword evidence="3" id="KW-1185">Reference proteome</keyword>
<organism evidence="2 3">
    <name type="scientific">Xylaria arbuscula</name>
    <dbReference type="NCBI Taxonomy" id="114810"/>
    <lineage>
        <taxon>Eukaryota</taxon>
        <taxon>Fungi</taxon>
        <taxon>Dikarya</taxon>
        <taxon>Ascomycota</taxon>
        <taxon>Pezizomycotina</taxon>
        <taxon>Sordariomycetes</taxon>
        <taxon>Xylariomycetidae</taxon>
        <taxon>Xylariales</taxon>
        <taxon>Xylariaceae</taxon>
        <taxon>Xylaria</taxon>
    </lineage>
</organism>
<gene>
    <name evidence="2" type="ORF">NPX13_g3861</name>
</gene>
<protein>
    <submittedName>
        <fullName evidence="2">Uncharacterized protein</fullName>
    </submittedName>
</protein>
<reference evidence="2" key="1">
    <citation type="submission" date="2022-07" db="EMBL/GenBank/DDBJ databases">
        <title>Genome Sequence of Xylaria arbuscula.</title>
        <authorList>
            <person name="Buettner E."/>
        </authorList>
    </citation>
    <scope>NUCLEOTIDE SEQUENCE</scope>
    <source>
        <strain evidence="2">VT107</strain>
    </source>
</reference>
<feature type="region of interest" description="Disordered" evidence="1">
    <location>
        <begin position="1"/>
        <end position="22"/>
    </location>
</feature>
<evidence type="ECO:0000313" key="3">
    <source>
        <dbReference type="Proteomes" id="UP001148614"/>
    </source>
</evidence>
<comment type="caution">
    <text evidence="2">The sequence shown here is derived from an EMBL/GenBank/DDBJ whole genome shotgun (WGS) entry which is preliminary data.</text>
</comment>